<dbReference type="OrthoDB" id="424854at2"/>
<dbReference type="InterPro" id="IPR013417">
    <property type="entry name" value="CHP02588"/>
</dbReference>
<protein>
    <submittedName>
        <fullName evidence="2">TIGR02588 family protein</fullName>
    </submittedName>
</protein>
<gene>
    <name evidence="2" type="ORF">Dacsa_0381</name>
</gene>
<dbReference type="STRING" id="13035.Dacsa_0381"/>
<keyword evidence="1" id="KW-0472">Membrane</keyword>
<name>K9YQI3_DACS8</name>
<reference evidence="2" key="1">
    <citation type="submission" date="2012-04" db="EMBL/GenBank/DDBJ databases">
        <title>Finished genome of Dactylococcopsis salina PCC 8305.</title>
        <authorList>
            <consortium name="US DOE Joint Genome Institute"/>
            <person name="Gugger M."/>
            <person name="Coursin T."/>
            <person name="Rippka R."/>
            <person name="Tandeau De Marsac N."/>
            <person name="Huntemann M."/>
            <person name="Wei C.-L."/>
            <person name="Han J."/>
            <person name="Detter J.C."/>
            <person name="Han C."/>
            <person name="Tapia R."/>
            <person name="Daligault H."/>
            <person name="Chen A."/>
            <person name="Krypides N."/>
            <person name="Mavromatis K."/>
            <person name="Markowitz V."/>
            <person name="Szeto E."/>
            <person name="Ivanova N."/>
            <person name="Ovchinnikova G."/>
            <person name="Pagani I."/>
            <person name="Pati A."/>
            <person name="Goodwin L."/>
            <person name="Peters L."/>
            <person name="Pitluck S."/>
            <person name="Woyke T."/>
            <person name="Kerfeld C."/>
        </authorList>
    </citation>
    <scope>NUCLEOTIDE SEQUENCE [LARGE SCALE GENOMIC DNA]</scope>
    <source>
        <strain evidence="2">PCC 8305</strain>
    </source>
</reference>
<dbReference type="AlphaFoldDB" id="K9YQI3"/>
<dbReference type="RefSeq" id="WP_015228184.1">
    <property type="nucleotide sequence ID" value="NC_019780.1"/>
</dbReference>
<dbReference type="eggNOG" id="COG1572">
    <property type="taxonomic scope" value="Bacteria"/>
</dbReference>
<feature type="transmembrane region" description="Helical" evidence="1">
    <location>
        <begin position="21"/>
        <end position="43"/>
    </location>
</feature>
<proteinExistence type="predicted"/>
<dbReference type="NCBIfam" id="TIGR02588">
    <property type="entry name" value="TIGR02588 family protein"/>
    <property type="match status" value="1"/>
</dbReference>
<dbReference type="HOGENOM" id="CLU_147394_1_0_3"/>
<dbReference type="KEGG" id="dsl:Dacsa_0381"/>
<keyword evidence="3" id="KW-1185">Reference proteome</keyword>
<sequence length="137" mass="15228">MVTESTDTSSESPPKRNCAEWITFIISSLILLALIGLILYDWLLSQQSPPILQVEPQAAVEIREGQYYQPFTLKNTGGNFAESVQVIASLTIDSPEDLEVGEQEISFLAAGEKKSGYFIFTHDPREGELSVRVASYR</sequence>
<dbReference type="EMBL" id="CP003944">
    <property type="protein sequence ID" value="AFZ49171.1"/>
    <property type="molecule type" value="Genomic_DNA"/>
</dbReference>
<evidence type="ECO:0000256" key="1">
    <source>
        <dbReference type="SAM" id="Phobius"/>
    </source>
</evidence>
<evidence type="ECO:0000313" key="3">
    <source>
        <dbReference type="Proteomes" id="UP000010482"/>
    </source>
</evidence>
<dbReference type="Proteomes" id="UP000010482">
    <property type="component" value="Chromosome"/>
</dbReference>
<accession>K9YQI3</accession>
<keyword evidence="1" id="KW-0812">Transmembrane</keyword>
<evidence type="ECO:0000313" key="2">
    <source>
        <dbReference type="EMBL" id="AFZ49171.1"/>
    </source>
</evidence>
<keyword evidence="1" id="KW-1133">Transmembrane helix</keyword>
<organism evidence="2 3">
    <name type="scientific">Dactylococcopsis salina (strain PCC 8305)</name>
    <name type="common">Myxobactron salinum</name>
    <dbReference type="NCBI Taxonomy" id="13035"/>
    <lineage>
        <taxon>Bacteria</taxon>
        <taxon>Bacillati</taxon>
        <taxon>Cyanobacteriota</taxon>
        <taxon>Cyanophyceae</taxon>
        <taxon>Nodosilineales</taxon>
        <taxon>Cymatolegaceae</taxon>
        <taxon>Dactylococcopsis</taxon>
    </lineage>
</organism>